<evidence type="ECO:0000313" key="2">
    <source>
        <dbReference type="EMBL" id="RZC83178.1"/>
    </source>
</evidence>
<dbReference type="AlphaFoldDB" id="A0A4Y7LF77"/>
<gene>
    <name evidence="2" type="ORF">C5167_045969</name>
</gene>
<evidence type="ECO:0000313" key="3">
    <source>
        <dbReference type="Proteomes" id="UP000316621"/>
    </source>
</evidence>
<protein>
    <submittedName>
        <fullName evidence="2">Uncharacterized protein</fullName>
    </submittedName>
</protein>
<dbReference type="EMBL" id="CM010725">
    <property type="protein sequence ID" value="RZC83178.1"/>
    <property type="molecule type" value="Genomic_DNA"/>
</dbReference>
<dbReference type="Gramene" id="RZC83178">
    <property type="protein sequence ID" value="RZC83178"/>
    <property type="gene ID" value="C5167_045969"/>
</dbReference>
<dbReference type="Proteomes" id="UP000316621">
    <property type="component" value="Chromosome 11"/>
</dbReference>
<keyword evidence="3" id="KW-1185">Reference proteome</keyword>
<evidence type="ECO:0000256" key="1">
    <source>
        <dbReference type="SAM" id="Phobius"/>
    </source>
</evidence>
<proteinExistence type="predicted"/>
<reference evidence="2 3" key="1">
    <citation type="journal article" date="2018" name="Science">
        <title>The opium poppy genome and morphinan production.</title>
        <authorList>
            <person name="Guo L."/>
            <person name="Winzer T."/>
            <person name="Yang X."/>
            <person name="Li Y."/>
            <person name="Ning Z."/>
            <person name="He Z."/>
            <person name="Teodor R."/>
            <person name="Lu Y."/>
            <person name="Bowser T.A."/>
            <person name="Graham I.A."/>
            <person name="Ye K."/>
        </authorList>
    </citation>
    <scope>NUCLEOTIDE SEQUENCE [LARGE SCALE GENOMIC DNA]</scope>
    <source>
        <strain evidence="3">cv. HN1</strain>
        <tissue evidence="2">Leaves</tissue>
    </source>
</reference>
<keyword evidence="1" id="KW-1133">Transmembrane helix</keyword>
<organism evidence="2 3">
    <name type="scientific">Papaver somniferum</name>
    <name type="common">Opium poppy</name>
    <dbReference type="NCBI Taxonomy" id="3469"/>
    <lineage>
        <taxon>Eukaryota</taxon>
        <taxon>Viridiplantae</taxon>
        <taxon>Streptophyta</taxon>
        <taxon>Embryophyta</taxon>
        <taxon>Tracheophyta</taxon>
        <taxon>Spermatophyta</taxon>
        <taxon>Magnoliopsida</taxon>
        <taxon>Ranunculales</taxon>
        <taxon>Papaveraceae</taxon>
        <taxon>Papaveroideae</taxon>
        <taxon>Papaver</taxon>
    </lineage>
</organism>
<keyword evidence="1" id="KW-0472">Membrane</keyword>
<feature type="transmembrane region" description="Helical" evidence="1">
    <location>
        <begin position="6"/>
        <end position="28"/>
    </location>
</feature>
<accession>A0A4Y7LF77</accession>
<keyword evidence="1" id="KW-0812">Transmembrane</keyword>
<name>A0A4Y7LF77_PAPSO</name>
<sequence length="94" mass="11013">MERLYMWVLFNLCFCFLNLDFRVFWTYVLPQQKKPRYEGTVWDDLAHGKAVYVAQKGLVKYLLWLQISEEVCNGSAGDDIGMDVVIPDGEEEEK</sequence>